<evidence type="ECO:0000256" key="1">
    <source>
        <dbReference type="ARBA" id="ARBA00007730"/>
    </source>
</evidence>
<dbReference type="EnsemblMetazoa" id="XM_050641270.1">
    <property type="protein sequence ID" value="XP_050497227.1"/>
    <property type="gene ID" value="LOC114335111"/>
</dbReference>
<dbReference type="InterPro" id="IPR039038">
    <property type="entry name" value="ASPH"/>
</dbReference>
<reference evidence="7" key="1">
    <citation type="submission" date="2025-04" db="UniProtKB">
        <authorList>
            <consortium name="RefSeq"/>
        </authorList>
    </citation>
    <scope>IDENTIFICATION</scope>
    <source>
        <tissue evidence="7">Whole insect</tissue>
    </source>
</reference>
<dbReference type="GO" id="GO:0062101">
    <property type="term" value="F:peptidyl-aspartic acid 3-dioxygenase activity"/>
    <property type="evidence" value="ECO:0007669"/>
    <property type="project" value="InterPro"/>
</dbReference>
<dbReference type="InterPro" id="IPR019734">
    <property type="entry name" value="TPR_rpt"/>
</dbReference>
<feature type="region of interest" description="Disordered" evidence="2">
    <location>
        <begin position="106"/>
        <end position="376"/>
    </location>
</feature>
<dbReference type="Proteomes" id="UP001652700">
    <property type="component" value="Unplaced"/>
</dbReference>
<dbReference type="RefSeq" id="XP_050497227.1">
    <property type="nucleotide sequence ID" value="XM_050641270.1"/>
</dbReference>
<keyword evidence="3" id="KW-1133">Transmembrane helix</keyword>
<feature type="compositionally biased region" description="Acidic residues" evidence="2">
    <location>
        <begin position="273"/>
        <end position="322"/>
    </location>
</feature>
<dbReference type="KEGG" id="dvv:114335111"/>
<dbReference type="RefSeq" id="XP_028141079.1">
    <property type="nucleotide sequence ID" value="XM_028285278.1"/>
</dbReference>
<keyword evidence="3" id="KW-0472">Membrane</keyword>
<keyword evidence="3" id="KW-0812">Transmembrane</keyword>
<evidence type="ECO:0000313" key="5">
    <source>
        <dbReference type="EnsemblMetazoa" id="XP_050497227.1"/>
    </source>
</evidence>
<feature type="compositionally biased region" description="Basic and acidic residues" evidence="2">
    <location>
        <begin position="550"/>
        <end position="564"/>
    </location>
</feature>
<feature type="compositionally biased region" description="Acidic residues" evidence="2">
    <location>
        <begin position="491"/>
        <end position="534"/>
    </location>
</feature>
<dbReference type="InterPro" id="IPR027443">
    <property type="entry name" value="IPNS-like_sf"/>
</dbReference>
<dbReference type="Gene3D" id="2.60.120.330">
    <property type="entry name" value="B-lactam Antibiotic, Isopenicillin N Synthase, Chain"/>
    <property type="match status" value="1"/>
</dbReference>
<evidence type="ECO:0000313" key="7">
    <source>
        <dbReference type="RefSeq" id="XP_028141079.1"/>
    </source>
</evidence>
<feature type="compositionally biased region" description="Acidic residues" evidence="2">
    <location>
        <begin position="440"/>
        <end position="459"/>
    </location>
</feature>
<dbReference type="GO" id="GO:0005783">
    <property type="term" value="C:endoplasmic reticulum"/>
    <property type="evidence" value="ECO:0007669"/>
    <property type="project" value="TreeGrafter"/>
</dbReference>
<feature type="region of interest" description="Disordered" evidence="2">
    <location>
        <begin position="550"/>
        <end position="585"/>
    </location>
</feature>
<evidence type="ECO:0000313" key="6">
    <source>
        <dbReference type="Proteomes" id="UP001652700"/>
    </source>
</evidence>
<name>A0A6P7FX02_DIAVI</name>
<reference evidence="5" key="2">
    <citation type="submission" date="2025-05" db="UniProtKB">
        <authorList>
            <consortium name="EnsemblMetazoa"/>
        </authorList>
    </citation>
    <scope>IDENTIFICATION</scope>
</reference>
<feature type="compositionally biased region" description="Basic and acidic residues" evidence="2">
    <location>
        <begin position="17"/>
        <end position="27"/>
    </location>
</feature>
<dbReference type="Pfam" id="PF05118">
    <property type="entry name" value="Asp_Arg_Hydrox"/>
    <property type="match status" value="1"/>
</dbReference>
<dbReference type="AlphaFoldDB" id="A0A6P7FX02"/>
<dbReference type="InParanoid" id="A0A6P7FX02"/>
<dbReference type="SUPFAM" id="SSF48452">
    <property type="entry name" value="TPR-like"/>
    <property type="match status" value="1"/>
</dbReference>
<dbReference type="SUPFAM" id="SSF51197">
    <property type="entry name" value="Clavaminate synthase-like"/>
    <property type="match status" value="1"/>
</dbReference>
<dbReference type="OrthoDB" id="438431at2759"/>
<feature type="compositionally biased region" description="Acidic residues" evidence="2">
    <location>
        <begin position="209"/>
        <end position="255"/>
    </location>
</feature>
<dbReference type="FunCoup" id="A0A6P7FX02">
    <property type="interactions" value="399"/>
</dbReference>
<dbReference type="InterPro" id="IPR011990">
    <property type="entry name" value="TPR-like_helical_dom_sf"/>
</dbReference>
<comment type="similarity">
    <text evidence="1">Belongs to the aspartyl/asparaginyl beta-hydroxylase family.</text>
</comment>
<dbReference type="Gene3D" id="1.25.40.10">
    <property type="entry name" value="Tetratricopeptide repeat domain"/>
    <property type="match status" value="1"/>
</dbReference>
<feature type="domain" description="Aspartyl/asparaginy/proline hydroxylase" evidence="4">
    <location>
        <begin position="837"/>
        <end position="988"/>
    </location>
</feature>
<gene>
    <name evidence="7" type="primary">LOC114335111</name>
</gene>
<feature type="region of interest" description="Disordered" evidence="2">
    <location>
        <begin position="428"/>
        <end position="534"/>
    </location>
</feature>
<dbReference type="InterPro" id="IPR007803">
    <property type="entry name" value="Asp/Arg/Pro-Hydrxlase"/>
</dbReference>
<feature type="compositionally biased region" description="Basic and acidic residues" evidence="2">
    <location>
        <begin position="256"/>
        <end position="272"/>
    </location>
</feature>
<accession>A0A6P7FX02</accession>
<feature type="region of interest" description="Disordered" evidence="2">
    <location>
        <begin position="1"/>
        <end position="27"/>
    </location>
</feature>
<keyword evidence="6" id="KW-1185">Reference proteome</keyword>
<feature type="transmembrane region" description="Helical" evidence="3">
    <location>
        <begin position="56"/>
        <end position="77"/>
    </location>
</feature>
<feature type="compositionally biased region" description="Basic and acidic residues" evidence="2">
    <location>
        <begin position="106"/>
        <end position="117"/>
    </location>
</feature>
<feature type="compositionally biased region" description="Basic and acidic residues" evidence="2">
    <location>
        <begin position="338"/>
        <end position="361"/>
    </location>
</feature>
<evidence type="ECO:0000256" key="3">
    <source>
        <dbReference type="SAM" id="Phobius"/>
    </source>
</evidence>
<evidence type="ECO:0000259" key="4">
    <source>
        <dbReference type="Pfam" id="PF05118"/>
    </source>
</evidence>
<dbReference type="Pfam" id="PF13181">
    <property type="entry name" value="TPR_8"/>
    <property type="match status" value="1"/>
</dbReference>
<feature type="compositionally biased region" description="Acidic residues" evidence="2">
    <location>
        <begin position="118"/>
        <end position="201"/>
    </location>
</feature>
<organism evidence="7">
    <name type="scientific">Diabrotica virgifera virgifera</name>
    <name type="common">western corn rootworm</name>
    <dbReference type="NCBI Taxonomy" id="50390"/>
    <lineage>
        <taxon>Eukaryota</taxon>
        <taxon>Metazoa</taxon>
        <taxon>Ecdysozoa</taxon>
        <taxon>Arthropoda</taxon>
        <taxon>Hexapoda</taxon>
        <taxon>Insecta</taxon>
        <taxon>Pterygota</taxon>
        <taxon>Neoptera</taxon>
        <taxon>Endopterygota</taxon>
        <taxon>Coleoptera</taxon>
        <taxon>Polyphaga</taxon>
        <taxon>Cucujiformia</taxon>
        <taxon>Chrysomeloidea</taxon>
        <taxon>Chrysomelidae</taxon>
        <taxon>Galerucinae</taxon>
        <taxon>Diabroticina</taxon>
        <taxon>Diabroticites</taxon>
        <taxon>Diabrotica</taxon>
    </lineage>
</organism>
<evidence type="ECO:0000256" key="2">
    <source>
        <dbReference type="SAM" id="MobiDB-lite"/>
    </source>
</evidence>
<dbReference type="PANTHER" id="PTHR12366:SF29">
    <property type="entry name" value="ASPARTYL BETA-HYDROXYLASE, ISOFORM L"/>
    <property type="match status" value="1"/>
</dbReference>
<dbReference type="PANTHER" id="PTHR12366">
    <property type="entry name" value="ASPARTYL/ASPARAGINYL BETA-HYDROXYLASE"/>
    <property type="match status" value="1"/>
</dbReference>
<protein>
    <submittedName>
        <fullName evidence="7">Aspartyl/asparaginyl beta-hydroxylase isoform X1</fullName>
    </submittedName>
</protein>
<feature type="compositionally biased region" description="Basic and acidic residues" evidence="2">
    <location>
        <begin position="480"/>
        <end position="490"/>
    </location>
</feature>
<sequence length="1001" mass="114988">MSGDVQPRKRKDKKKRKEDGDLIPEKPHVPVFTNNTVVNEDQKIHVHKDEGTGGGICAKLVFFILFSALAVLIGLIITEHRGLTDVDTADSNSKFSQLFEGWVDTNSHDDHDDHGIESLEDDDHDEDHDEHDEEDEEEHDDDDDEHDEHDEEVEESEEEDHEEHLEDEDEQEDDDGDQEDEVDDNDDDEQSIEEDEEENEDVASKEDEYTLDEDDDQDHDEDDDQAETEEADDGDTEEVDQKDQEDEGDEDEEDDIKASREKRDISEEKLSNEADDDDEGADNDDDDNKSDEGQDLDDKDGDEEEQEDDDQASNENDDTADTDDAKETEQDEDDGTDDNVKAADTTKEVKKPKKAEQKQEPEAEGEEKDNEGTVDSSGMAVKIGVGVALLVVAHLVLIKKWRNAEDEILPAEKAPPNIQDRRNTIIVPPAFKEVEPDIEHVEEDFSDEDDDKDDGEETVEPNTAKAKYQELATAYIRPVSNEHESTNREIEYEDDEDEQEEEEVSEEEEGDERDEGQEYEDDDVEEDEVDDEDEELLKRLEARYGKLQENIDKKFPEKPESDSDRDSEDNDYEYTNITNEQDSKIKKDIDEAHSSIKNNTSHALALFDKILQKSPSSPRALYGKALTLDLLADQRRSNDILEKALQLYITLLKTDSVPAALFLEASERCINRMRFLGQYRTALQIHKLVIDKFPNAPQHLNSLAVTYLTINRIEEARSVLKEVLAKWPNNGFALVHYGFILKTTDNALEKAVRYLKKGINTKDEGVIDGRFYFHLGDALVRLGRREEADKVYEEGTNNKVFFSKYQRSLYNVPKLSGKPWWNPEDIPYPKFFNLLLQSWRKIREEGLSILSEKGYFQDESENLRDTGEWKQFELYARGQKNVNNCKKCPFTCSIINQIPEAKNCKRGQTKFSVMHPGTHIWPHCGPTNCRLRAHLGLKVPSNTFLRVADDIRSWKEGEIIVFDDSFEHEVWHNGTDFRLILIVDIWHPELTPSEKNTLSPI</sequence>
<dbReference type="GeneID" id="114335111"/>
<proteinExistence type="inferred from homology"/>